<dbReference type="PANTHER" id="PTHR43311">
    <property type="entry name" value="GLUTAMATE--TRNA LIGASE"/>
    <property type="match status" value="1"/>
</dbReference>
<dbReference type="Pfam" id="PF00749">
    <property type="entry name" value="tRNA-synt_1c"/>
    <property type="match status" value="1"/>
</dbReference>
<dbReference type="PANTHER" id="PTHR43311:SF2">
    <property type="entry name" value="GLUTAMATE--TRNA LIGASE, MITOCHONDRIAL-RELATED"/>
    <property type="match status" value="1"/>
</dbReference>
<comment type="caution">
    <text evidence="9">The sequence shown here is derived from an EMBL/GenBank/DDBJ whole genome shotgun (WGS) entry which is preliminary data.</text>
</comment>
<dbReference type="InterPro" id="IPR004527">
    <property type="entry name" value="Glu-tRNA-ligase_bac/mito"/>
</dbReference>
<keyword evidence="2" id="KW-0436">Ligase</keyword>
<dbReference type="InterPro" id="IPR014729">
    <property type="entry name" value="Rossmann-like_a/b/a_fold"/>
</dbReference>
<feature type="domain" description="Aminoacyl-tRNA synthetase class I anticodon-binding" evidence="8">
    <location>
        <begin position="261"/>
        <end position="423"/>
    </location>
</feature>
<dbReference type="SUPFAM" id="SSF52374">
    <property type="entry name" value="Nucleotidylyl transferase"/>
    <property type="match status" value="1"/>
</dbReference>
<keyword evidence="6" id="KW-0030">Aminoacyl-tRNA synthetase</keyword>
<comment type="similarity">
    <text evidence="1">Belongs to the class-I aminoacyl-tRNA synthetase family. Glutamate--tRNA ligase type 1 subfamily.</text>
</comment>
<evidence type="ECO:0000256" key="1">
    <source>
        <dbReference type="ARBA" id="ARBA00007894"/>
    </source>
</evidence>
<evidence type="ECO:0000259" key="7">
    <source>
        <dbReference type="Pfam" id="PF00749"/>
    </source>
</evidence>
<evidence type="ECO:0000256" key="3">
    <source>
        <dbReference type="ARBA" id="ARBA00022741"/>
    </source>
</evidence>
<dbReference type="AlphaFoldDB" id="X1KSZ7"/>
<keyword evidence="3" id="KW-0547">Nucleotide-binding</keyword>
<reference evidence="9" key="1">
    <citation type="journal article" date="2014" name="Front. Microbiol.">
        <title>High frequency of phylogenetically diverse reductive dehalogenase-homologous genes in deep subseafloor sedimentary metagenomes.</title>
        <authorList>
            <person name="Kawai M."/>
            <person name="Futagami T."/>
            <person name="Toyoda A."/>
            <person name="Takaki Y."/>
            <person name="Nishi S."/>
            <person name="Hori S."/>
            <person name="Arai W."/>
            <person name="Tsubouchi T."/>
            <person name="Morono Y."/>
            <person name="Uchiyama I."/>
            <person name="Ito T."/>
            <person name="Fujiyama A."/>
            <person name="Inagaki F."/>
            <person name="Takami H."/>
        </authorList>
    </citation>
    <scope>NUCLEOTIDE SEQUENCE</scope>
    <source>
        <strain evidence="9">Expedition CK06-06</strain>
    </source>
</reference>
<sequence>WFGLDWDEFYRQSERIGIYQRFARKLLDENKAYRCFCTPERLENLKKRQYAEGMMSKYDNQCRELSGEEIEKNLRQGKEFAIRFKVEDGKEIKFCDLIRGEISFRSEVIGDFIIIKSNGTPSYNFAAVVDDGDMKITHVLRGEDHITNTARQILLFKSLSSSPPSFAHLSMILGKDGSKLSKRHGATTISQFREEGYLAEAIGNYLSILSWAPGDGEEIFGIRDIVGKFKIPDISKSPAIFDVDKLKWINGIYIRRKSTEELARLCIPYLIKEKIIDKKDLGNEKVTGKILKGASAFRDNLKVLNEFPQYIEDFFGEKIAGYSKDAVEILTLDTSMVVLQNFLGRLESELKSFDNNKDVDFNEEKSKNLINMIGKSLKELKIKGKFLYMPIRASITGKTHGPELPMVISILGLKNCIQRVNQTLEYIKNNK</sequence>
<dbReference type="GO" id="GO:0004818">
    <property type="term" value="F:glutamate-tRNA ligase activity"/>
    <property type="evidence" value="ECO:0007669"/>
    <property type="project" value="InterPro"/>
</dbReference>
<organism evidence="9">
    <name type="scientific">marine sediment metagenome</name>
    <dbReference type="NCBI Taxonomy" id="412755"/>
    <lineage>
        <taxon>unclassified sequences</taxon>
        <taxon>metagenomes</taxon>
        <taxon>ecological metagenomes</taxon>
    </lineage>
</organism>
<evidence type="ECO:0000256" key="2">
    <source>
        <dbReference type="ARBA" id="ARBA00022598"/>
    </source>
</evidence>
<dbReference type="Gene3D" id="3.40.50.620">
    <property type="entry name" value="HUPs"/>
    <property type="match status" value="1"/>
</dbReference>
<dbReference type="InterPro" id="IPR020058">
    <property type="entry name" value="Glu/Gln-tRNA-synth_Ib_cat-dom"/>
</dbReference>
<dbReference type="GO" id="GO:0000049">
    <property type="term" value="F:tRNA binding"/>
    <property type="evidence" value="ECO:0007669"/>
    <property type="project" value="InterPro"/>
</dbReference>
<keyword evidence="5" id="KW-0648">Protein biosynthesis</keyword>
<evidence type="ECO:0000259" key="8">
    <source>
        <dbReference type="Pfam" id="PF19269"/>
    </source>
</evidence>
<dbReference type="InterPro" id="IPR008925">
    <property type="entry name" value="aa_tRNA-synth_I_cd-bd_sf"/>
</dbReference>
<dbReference type="InterPro" id="IPR049940">
    <property type="entry name" value="GluQ/Sye"/>
</dbReference>
<gene>
    <name evidence="9" type="ORF">S06H3_03636</name>
</gene>
<evidence type="ECO:0000256" key="4">
    <source>
        <dbReference type="ARBA" id="ARBA00022840"/>
    </source>
</evidence>
<protein>
    <submittedName>
        <fullName evidence="9">Uncharacterized protein</fullName>
    </submittedName>
</protein>
<dbReference type="EMBL" id="BARV01001204">
    <property type="protein sequence ID" value="GAH93284.1"/>
    <property type="molecule type" value="Genomic_DNA"/>
</dbReference>
<feature type="domain" description="Glutamyl/glutaminyl-tRNA synthetase class Ib catalytic" evidence="7">
    <location>
        <begin position="1"/>
        <end position="248"/>
    </location>
</feature>
<evidence type="ECO:0000256" key="6">
    <source>
        <dbReference type="ARBA" id="ARBA00023146"/>
    </source>
</evidence>
<evidence type="ECO:0000256" key="5">
    <source>
        <dbReference type="ARBA" id="ARBA00022917"/>
    </source>
</evidence>
<dbReference type="SUPFAM" id="SSF48163">
    <property type="entry name" value="An anticodon-binding domain of class I aminoacyl-tRNA synthetases"/>
    <property type="match status" value="1"/>
</dbReference>
<proteinExistence type="inferred from homology"/>
<dbReference type="NCBIfam" id="TIGR00464">
    <property type="entry name" value="gltX_bact"/>
    <property type="match status" value="1"/>
</dbReference>
<keyword evidence="4" id="KW-0067">ATP-binding</keyword>
<accession>X1KSZ7</accession>
<dbReference type="InterPro" id="IPR020751">
    <property type="entry name" value="aa-tRNA-synth_I_codon-bd_sub2"/>
</dbReference>
<evidence type="ECO:0000313" key="9">
    <source>
        <dbReference type="EMBL" id="GAH93284.1"/>
    </source>
</evidence>
<dbReference type="Gene3D" id="1.10.10.350">
    <property type="match status" value="1"/>
</dbReference>
<name>X1KSZ7_9ZZZZ</name>
<dbReference type="InterPro" id="IPR045462">
    <property type="entry name" value="aa-tRNA-synth_I_cd-bd"/>
</dbReference>
<dbReference type="Pfam" id="PF19269">
    <property type="entry name" value="Anticodon_2"/>
    <property type="match status" value="1"/>
</dbReference>
<feature type="non-terminal residue" evidence="9">
    <location>
        <position position="1"/>
    </location>
</feature>
<dbReference type="GO" id="GO:0006424">
    <property type="term" value="P:glutamyl-tRNA aminoacylation"/>
    <property type="evidence" value="ECO:0007669"/>
    <property type="project" value="InterPro"/>
</dbReference>
<dbReference type="GO" id="GO:0005524">
    <property type="term" value="F:ATP binding"/>
    <property type="evidence" value="ECO:0007669"/>
    <property type="project" value="UniProtKB-KW"/>
</dbReference>